<accession>A0AAD3SS26</accession>
<evidence type="ECO:0000313" key="2">
    <source>
        <dbReference type="Proteomes" id="UP001279734"/>
    </source>
</evidence>
<keyword evidence="2" id="KW-1185">Reference proteome</keyword>
<name>A0AAD3SS26_NEPGR</name>
<protein>
    <submittedName>
        <fullName evidence="1">Uncharacterized protein</fullName>
    </submittedName>
</protein>
<reference evidence="1" key="1">
    <citation type="submission" date="2023-05" db="EMBL/GenBank/DDBJ databases">
        <title>Nepenthes gracilis genome sequencing.</title>
        <authorList>
            <person name="Fukushima K."/>
        </authorList>
    </citation>
    <scope>NUCLEOTIDE SEQUENCE</scope>
    <source>
        <strain evidence="1">SING2019-196</strain>
    </source>
</reference>
<organism evidence="1 2">
    <name type="scientific">Nepenthes gracilis</name>
    <name type="common">Slender pitcher plant</name>
    <dbReference type="NCBI Taxonomy" id="150966"/>
    <lineage>
        <taxon>Eukaryota</taxon>
        <taxon>Viridiplantae</taxon>
        <taxon>Streptophyta</taxon>
        <taxon>Embryophyta</taxon>
        <taxon>Tracheophyta</taxon>
        <taxon>Spermatophyta</taxon>
        <taxon>Magnoliopsida</taxon>
        <taxon>eudicotyledons</taxon>
        <taxon>Gunneridae</taxon>
        <taxon>Pentapetalae</taxon>
        <taxon>Caryophyllales</taxon>
        <taxon>Nepenthaceae</taxon>
        <taxon>Nepenthes</taxon>
    </lineage>
</organism>
<dbReference type="EMBL" id="BSYO01000015">
    <property type="protein sequence ID" value="GMH15407.1"/>
    <property type="molecule type" value="Genomic_DNA"/>
</dbReference>
<evidence type="ECO:0000313" key="1">
    <source>
        <dbReference type="EMBL" id="GMH15407.1"/>
    </source>
</evidence>
<comment type="caution">
    <text evidence="1">The sequence shown here is derived from an EMBL/GenBank/DDBJ whole genome shotgun (WGS) entry which is preliminary data.</text>
</comment>
<proteinExistence type="predicted"/>
<dbReference type="Proteomes" id="UP001279734">
    <property type="component" value="Unassembled WGS sequence"/>
</dbReference>
<gene>
    <name evidence="1" type="ORF">Nepgr_017248</name>
</gene>
<sequence length="91" mass="10331">MDSFHKNPTCCSQALETQRKSQTVMLEQESILSAVAPHHLHQGYQDPTISQPIDRFVAVRLWPRTANSQRGMEELVQGWMREVVVGVLGSR</sequence>
<dbReference type="AlphaFoldDB" id="A0AAD3SS26"/>